<evidence type="ECO:0000256" key="7">
    <source>
        <dbReference type="ARBA" id="ARBA00023326"/>
    </source>
</evidence>
<evidence type="ECO:0000256" key="5">
    <source>
        <dbReference type="ARBA" id="ARBA00022801"/>
    </source>
</evidence>
<dbReference type="SUPFAM" id="SSF53474">
    <property type="entry name" value="alpha/beta-Hydrolases"/>
    <property type="match status" value="1"/>
</dbReference>
<dbReference type="EMBL" id="CP012333">
    <property type="protein sequence ID" value="AKV02872.1"/>
    <property type="molecule type" value="Genomic_DNA"/>
</dbReference>
<keyword evidence="5" id="KW-0378">Hydrolase</keyword>
<dbReference type="GO" id="GO:0030600">
    <property type="term" value="F:feruloyl esterase activity"/>
    <property type="evidence" value="ECO:0007669"/>
    <property type="project" value="InterPro"/>
</dbReference>
<keyword evidence="4" id="KW-0732">Signal</keyword>
<evidence type="ECO:0000256" key="1">
    <source>
        <dbReference type="ARBA" id="ARBA00004613"/>
    </source>
</evidence>
<keyword evidence="8" id="KW-0449">Lipoprotein</keyword>
<dbReference type="InterPro" id="IPR029058">
    <property type="entry name" value="AB_hydrolase_fold"/>
</dbReference>
<dbReference type="Gene3D" id="3.40.50.1820">
    <property type="entry name" value="alpha/beta hydrolase"/>
    <property type="match status" value="1"/>
</dbReference>
<keyword evidence="3" id="KW-0858">Xylan degradation</keyword>
<dbReference type="PANTHER" id="PTHR38050:SF2">
    <property type="entry name" value="FERULOYL ESTERASE C-RELATED"/>
    <property type="match status" value="1"/>
</dbReference>
<dbReference type="AlphaFoldDB" id="A0A0K1QB30"/>
<reference evidence="8 9" key="1">
    <citation type="submission" date="2015-08" db="EMBL/GenBank/DDBJ databases">
        <authorList>
            <person name="Babu N.S."/>
            <person name="Beckwith C.J."/>
            <person name="Beseler K.G."/>
            <person name="Brison A."/>
            <person name="Carone J.V."/>
            <person name="Caskin T.P."/>
            <person name="Diamond M."/>
            <person name="Durham M.E."/>
            <person name="Foxe J.M."/>
            <person name="Go M."/>
            <person name="Henderson B.A."/>
            <person name="Jones I.B."/>
            <person name="McGettigan J.A."/>
            <person name="Micheletti S.J."/>
            <person name="Nasrallah M.E."/>
            <person name="Ortiz D."/>
            <person name="Piller C.R."/>
            <person name="Privatt S.R."/>
            <person name="Schneider S.L."/>
            <person name="Sharp S."/>
            <person name="Smith T.C."/>
            <person name="Stanton J.D."/>
            <person name="Ullery H.E."/>
            <person name="Wilson R.J."/>
            <person name="Serrano M.G."/>
            <person name="Buck G."/>
            <person name="Lee V."/>
            <person name="Wang Y."/>
            <person name="Carvalho R."/>
            <person name="Voegtly L."/>
            <person name="Shi R."/>
            <person name="Duckworth R."/>
            <person name="Johnson A."/>
            <person name="Loviza R."/>
            <person name="Walstead R."/>
            <person name="Shah Z."/>
            <person name="Kiflezghi M."/>
            <person name="Wade K."/>
            <person name="Ball S.L."/>
            <person name="Bradley K.W."/>
            <person name="Asai D.J."/>
            <person name="Bowman C.A."/>
            <person name="Russell D.A."/>
            <person name="Pope W.H."/>
            <person name="Jacobs-Sera D."/>
            <person name="Hendrix R.W."/>
            <person name="Hatfull G.F."/>
        </authorList>
    </citation>
    <scope>NUCLEOTIDE SEQUENCE [LARGE SCALE GENOMIC DNA]</scope>
    <source>
        <strain evidence="8 9">DSM 27648</strain>
    </source>
</reference>
<dbReference type="Proteomes" id="UP000064967">
    <property type="component" value="Chromosome"/>
</dbReference>
<dbReference type="GO" id="GO:0005576">
    <property type="term" value="C:extracellular region"/>
    <property type="evidence" value="ECO:0007669"/>
    <property type="project" value="UniProtKB-SubCell"/>
</dbReference>
<dbReference type="PANTHER" id="PTHR38050">
    <property type="match status" value="1"/>
</dbReference>
<gene>
    <name evidence="8" type="ORF">AKJ09_09535</name>
</gene>
<evidence type="ECO:0000256" key="3">
    <source>
        <dbReference type="ARBA" id="ARBA00022651"/>
    </source>
</evidence>
<keyword evidence="9" id="KW-1185">Reference proteome</keyword>
<sequence length="253" mass="27139">MGCSVSPPDVGTVTQEQTVAAGKSRTYHLSVPAAYQAGVPTPLVFVLHGAGDTNPVHMREWFDVEAHVPDALYVYPQALVRRRIDGTGGDVPRWDLHGDDDTALFDAVVSELSERYCVDRTNVLATGFSSGGNFANQLACLRQSEIRAIGAVSGPGPFTDVCGGAVGVWMTHDTGDNVLPIADARRARDFWARENACGDDWVPDKLPMCRRNAACPPSAPLVYCETSGIGHEMTTFAVPAISDFFGAILKTSR</sequence>
<dbReference type="STRING" id="1391654.AKJ09_09535"/>
<evidence type="ECO:0000256" key="4">
    <source>
        <dbReference type="ARBA" id="ARBA00022729"/>
    </source>
</evidence>
<dbReference type="KEGG" id="llu:AKJ09_09535"/>
<proteinExistence type="predicted"/>
<keyword evidence="6" id="KW-0119">Carbohydrate metabolism</keyword>
<comment type="subcellular location">
    <subcellularLocation>
        <location evidence="1">Secreted</location>
    </subcellularLocation>
</comment>
<dbReference type="InterPro" id="IPR043595">
    <property type="entry name" value="FaeB/C/D"/>
</dbReference>
<evidence type="ECO:0000313" key="8">
    <source>
        <dbReference type="EMBL" id="AKV02872.1"/>
    </source>
</evidence>
<accession>A0A0K1QB30</accession>
<keyword evidence="2" id="KW-0964">Secreted</keyword>
<evidence type="ECO:0000256" key="6">
    <source>
        <dbReference type="ARBA" id="ARBA00023277"/>
    </source>
</evidence>
<keyword evidence="7" id="KW-0624">Polysaccharide degradation</keyword>
<evidence type="ECO:0000313" key="9">
    <source>
        <dbReference type="Proteomes" id="UP000064967"/>
    </source>
</evidence>
<dbReference type="GO" id="GO:0045493">
    <property type="term" value="P:xylan catabolic process"/>
    <property type="evidence" value="ECO:0007669"/>
    <property type="project" value="UniProtKB-KW"/>
</dbReference>
<protein>
    <submittedName>
        <fullName evidence="8">Putative LIPOPROTEIN LPQP</fullName>
    </submittedName>
</protein>
<organism evidence="8 9">
    <name type="scientific">Labilithrix luteola</name>
    <dbReference type="NCBI Taxonomy" id="1391654"/>
    <lineage>
        <taxon>Bacteria</taxon>
        <taxon>Pseudomonadati</taxon>
        <taxon>Myxococcota</taxon>
        <taxon>Polyangia</taxon>
        <taxon>Polyangiales</taxon>
        <taxon>Labilitrichaceae</taxon>
        <taxon>Labilithrix</taxon>
    </lineage>
</organism>
<evidence type="ECO:0000256" key="2">
    <source>
        <dbReference type="ARBA" id="ARBA00022525"/>
    </source>
</evidence>
<name>A0A0K1QB30_9BACT</name>